<dbReference type="EC" id="2.7.13.3" evidence="3"/>
<dbReference type="AlphaFoldDB" id="A0A4P7A2G3"/>
<dbReference type="Gene3D" id="1.10.287.130">
    <property type="match status" value="1"/>
</dbReference>
<evidence type="ECO:0000256" key="3">
    <source>
        <dbReference type="ARBA" id="ARBA00012438"/>
    </source>
</evidence>
<dbReference type="SMART" id="SM00387">
    <property type="entry name" value="HATPase_c"/>
    <property type="match status" value="1"/>
</dbReference>
<keyword evidence="10" id="KW-0902">Two-component regulatory system</keyword>
<dbReference type="OrthoDB" id="9813151at2"/>
<keyword evidence="9" id="KW-0067">ATP-binding</keyword>
<evidence type="ECO:0000259" key="14">
    <source>
        <dbReference type="PROSITE" id="PS50885"/>
    </source>
</evidence>
<proteinExistence type="predicted"/>
<dbReference type="GO" id="GO:0005886">
    <property type="term" value="C:plasma membrane"/>
    <property type="evidence" value="ECO:0007669"/>
    <property type="project" value="UniProtKB-SubCell"/>
</dbReference>
<dbReference type="Gene3D" id="6.10.340.10">
    <property type="match status" value="1"/>
</dbReference>
<dbReference type="CDD" id="cd00082">
    <property type="entry name" value="HisKA"/>
    <property type="match status" value="1"/>
</dbReference>
<dbReference type="InterPro" id="IPR004358">
    <property type="entry name" value="Sig_transdc_His_kin-like_C"/>
</dbReference>
<evidence type="ECO:0000256" key="11">
    <source>
        <dbReference type="ARBA" id="ARBA00023136"/>
    </source>
</evidence>
<gene>
    <name evidence="15" type="ORF">E2636_17555</name>
</gene>
<evidence type="ECO:0000313" key="16">
    <source>
        <dbReference type="Proteomes" id="UP000294292"/>
    </source>
</evidence>
<dbReference type="EMBL" id="CP038015">
    <property type="protein sequence ID" value="QBP42834.1"/>
    <property type="molecule type" value="Genomic_DNA"/>
</dbReference>
<evidence type="ECO:0000256" key="2">
    <source>
        <dbReference type="ARBA" id="ARBA00004651"/>
    </source>
</evidence>
<evidence type="ECO:0000256" key="6">
    <source>
        <dbReference type="ARBA" id="ARBA00022679"/>
    </source>
</evidence>
<keyword evidence="7" id="KW-0547">Nucleotide-binding</keyword>
<keyword evidence="12" id="KW-1133">Transmembrane helix</keyword>
<sequence>MNFMSKPIKRPSIQTYWTSRYLVTLIFGLFIIGFLAVLWIRQTTLSHNLDLTRIVVNEMADRAVSDSGNFNDDPRFLSILERRGEAFPIETRPLTYVVNSDGTVLFHQQGPGRRNETDTKMIPTYIFEKTEVKFELNGEVAYAVSAPILDDSETTGYIVMIQRKQDLLNTNQEYRLLFIMLASIGLLGYGVIFYLAKQLAKPIRRVAFAAQQIERGSYEISLPSSKEIKEEEISDLVDAFKTMSSRLSHLEELRSELLAGVSHDLKTPVTSISGLLQAVNEEVVTGDEAKEFIEISLKETQRLQHMIDSLLDFNSFAAGGIPIYPTKTQLFPFVSEIMKQWQTTVTDIDMTIDIKNPLNELEASIDPIKVEQILINLAQNARHAIKADGQIKVNFINNEHSVEIQLQDNGSGIPQDEHPFIFERFYRGNDKKLQIRGLGLGLSYSRMIALAHGGDLRLVESSNKGSIFSLTLPKK</sequence>
<dbReference type="Proteomes" id="UP000294292">
    <property type="component" value="Chromosome"/>
</dbReference>
<comment type="catalytic activity">
    <reaction evidence="1">
        <text>ATP + protein L-histidine = ADP + protein N-phospho-L-histidine.</text>
        <dbReference type="EC" id="2.7.13.3"/>
    </reaction>
</comment>
<dbReference type="InterPro" id="IPR003660">
    <property type="entry name" value="HAMP_dom"/>
</dbReference>
<feature type="transmembrane region" description="Helical" evidence="12">
    <location>
        <begin position="176"/>
        <end position="196"/>
    </location>
</feature>
<feature type="domain" description="HAMP" evidence="14">
    <location>
        <begin position="197"/>
        <end position="252"/>
    </location>
</feature>
<dbReference type="InterPro" id="IPR003594">
    <property type="entry name" value="HATPase_dom"/>
</dbReference>
<evidence type="ECO:0000256" key="10">
    <source>
        <dbReference type="ARBA" id="ARBA00023012"/>
    </source>
</evidence>
<dbReference type="CDD" id="cd06225">
    <property type="entry name" value="HAMP"/>
    <property type="match status" value="1"/>
</dbReference>
<protein>
    <recommendedName>
        <fullName evidence="3">histidine kinase</fullName>
        <ecNumber evidence="3">2.7.13.3</ecNumber>
    </recommendedName>
</protein>
<dbReference type="KEGG" id="panc:E2636_17555"/>
<dbReference type="InterPro" id="IPR003661">
    <property type="entry name" value="HisK_dim/P_dom"/>
</dbReference>
<evidence type="ECO:0000256" key="7">
    <source>
        <dbReference type="ARBA" id="ARBA00022741"/>
    </source>
</evidence>
<dbReference type="InterPro" id="IPR036097">
    <property type="entry name" value="HisK_dim/P_sf"/>
</dbReference>
<keyword evidence="12" id="KW-0812">Transmembrane</keyword>
<keyword evidence="5" id="KW-0597">Phosphoprotein</keyword>
<dbReference type="CDD" id="cd00075">
    <property type="entry name" value="HATPase"/>
    <property type="match status" value="1"/>
</dbReference>
<evidence type="ECO:0000256" key="12">
    <source>
        <dbReference type="SAM" id="Phobius"/>
    </source>
</evidence>
<comment type="subcellular location">
    <subcellularLocation>
        <location evidence="2">Cell membrane</location>
        <topology evidence="2">Multi-pass membrane protein</topology>
    </subcellularLocation>
</comment>
<keyword evidence="6" id="KW-0808">Transferase</keyword>
<dbReference type="PRINTS" id="PR00344">
    <property type="entry name" value="BCTRLSENSOR"/>
</dbReference>
<dbReference type="GO" id="GO:0016036">
    <property type="term" value="P:cellular response to phosphate starvation"/>
    <property type="evidence" value="ECO:0007669"/>
    <property type="project" value="TreeGrafter"/>
</dbReference>
<dbReference type="SMART" id="SM00388">
    <property type="entry name" value="HisKA"/>
    <property type="match status" value="1"/>
</dbReference>
<dbReference type="InterPro" id="IPR050351">
    <property type="entry name" value="BphY/WalK/GraS-like"/>
</dbReference>
<dbReference type="SMART" id="SM00304">
    <property type="entry name" value="HAMP"/>
    <property type="match status" value="1"/>
</dbReference>
<keyword evidence="4" id="KW-1003">Cell membrane</keyword>
<dbReference type="GO" id="GO:0000155">
    <property type="term" value="F:phosphorelay sensor kinase activity"/>
    <property type="evidence" value="ECO:0007669"/>
    <property type="project" value="InterPro"/>
</dbReference>
<dbReference type="Pfam" id="PF00512">
    <property type="entry name" value="HisKA"/>
    <property type="match status" value="1"/>
</dbReference>
<dbReference type="PROSITE" id="PS50109">
    <property type="entry name" value="HIS_KIN"/>
    <property type="match status" value="1"/>
</dbReference>
<evidence type="ECO:0000256" key="5">
    <source>
        <dbReference type="ARBA" id="ARBA00022553"/>
    </source>
</evidence>
<dbReference type="InterPro" id="IPR005467">
    <property type="entry name" value="His_kinase_dom"/>
</dbReference>
<dbReference type="SUPFAM" id="SSF47384">
    <property type="entry name" value="Homodimeric domain of signal transducing histidine kinase"/>
    <property type="match status" value="1"/>
</dbReference>
<dbReference type="GO" id="GO:0005524">
    <property type="term" value="F:ATP binding"/>
    <property type="evidence" value="ECO:0007669"/>
    <property type="project" value="UniProtKB-KW"/>
</dbReference>
<dbReference type="Pfam" id="PF02518">
    <property type="entry name" value="HATPase_c"/>
    <property type="match status" value="1"/>
</dbReference>
<name>A0A4P7A2G3_9BACL</name>
<organism evidence="15 16">
    <name type="scientific">Paenisporosarcina antarctica</name>
    <dbReference type="NCBI Taxonomy" id="417367"/>
    <lineage>
        <taxon>Bacteria</taxon>
        <taxon>Bacillati</taxon>
        <taxon>Bacillota</taxon>
        <taxon>Bacilli</taxon>
        <taxon>Bacillales</taxon>
        <taxon>Caryophanaceae</taxon>
        <taxon>Paenisporosarcina</taxon>
    </lineage>
</organism>
<keyword evidence="16" id="KW-1185">Reference proteome</keyword>
<dbReference type="PANTHER" id="PTHR45453">
    <property type="entry name" value="PHOSPHATE REGULON SENSOR PROTEIN PHOR"/>
    <property type="match status" value="1"/>
</dbReference>
<dbReference type="Gene3D" id="3.30.565.10">
    <property type="entry name" value="Histidine kinase-like ATPase, C-terminal domain"/>
    <property type="match status" value="1"/>
</dbReference>
<dbReference type="PANTHER" id="PTHR45453:SF1">
    <property type="entry name" value="PHOSPHATE REGULON SENSOR PROTEIN PHOR"/>
    <property type="match status" value="1"/>
</dbReference>
<evidence type="ECO:0000256" key="9">
    <source>
        <dbReference type="ARBA" id="ARBA00022840"/>
    </source>
</evidence>
<keyword evidence="11 12" id="KW-0472">Membrane</keyword>
<dbReference type="PROSITE" id="PS50885">
    <property type="entry name" value="HAMP"/>
    <property type="match status" value="1"/>
</dbReference>
<evidence type="ECO:0000313" key="15">
    <source>
        <dbReference type="EMBL" id="QBP42834.1"/>
    </source>
</evidence>
<feature type="domain" description="Histidine kinase" evidence="13">
    <location>
        <begin position="260"/>
        <end position="475"/>
    </location>
</feature>
<dbReference type="SUPFAM" id="SSF55874">
    <property type="entry name" value="ATPase domain of HSP90 chaperone/DNA topoisomerase II/histidine kinase"/>
    <property type="match status" value="1"/>
</dbReference>
<accession>A0A4P7A2G3</accession>
<evidence type="ECO:0000259" key="13">
    <source>
        <dbReference type="PROSITE" id="PS50109"/>
    </source>
</evidence>
<keyword evidence="8 15" id="KW-0418">Kinase</keyword>
<evidence type="ECO:0000256" key="8">
    <source>
        <dbReference type="ARBA" id="ARBA00022777"/>
    </source>
</evidence>
<evidence type="ECO:0000256" key="4">
    <source>
        <dbReference type="ARBA" id="ARBA00022475"/>
    </source>
</evidence>
<reference evidence="15 16" key="1">
    <citation type="submission" date="2019-03" db="EMBL/GenBank/DDBJ databases">
        <title>Complete genome sequence of Paenisporosarcina antarctica CGMCC 1.6503T.</title>
        <authorList>
            <person name="Rong J.-C."/>
            <person name="Chi N.-Y."/>
            <person name="Zhang Q.-F."/>
        </authorList>
    </citation>
    <scope>NUCLEOTIDE SEQUENCE [LARGE SCALE GENOMIC DNA]</scope>
    <source>
        <strain evidence="15 16">CGMCC 1.6503</strain>
    </source>
</reference>
<dbReference type="InterPro" id="IPR036890">
    <property type="entry name" value="HATPase_C_sf"/>
</dbReference>
<dbReference type="GO" id="GO:0004721">
    <property type="term" value="F:phosphoprotein phosphatase activity"/>
    <property type="evidence" value="ECO:0007669"/>
    <property type="project" value="TreeGrafter"/>
</dbReference>
<feature type="transmembrane region" description="Helical" evidence="12">
    <location>
        <begin position="21"/>
        <end position="40"/>
    </location>
</feature>
<evidence type="ECO:0000256" key="1">
    <source>
        <dbReference type="ARBA" id="ARBA00000085"/>
    </source>
</evidence>